<comment type="cofactor">
    <cofactor evidence="1">
        <name>pyridoxal 5'-phosphate</name>
        <dbReference type="ChEBI" id="CHEBI:597326"/>
    </cofactor>
</comment>
<evidence type="ECO:0000256" key="1">
    <source>
        <dbReference type="ARBA" id="ARBA00001933"/>
    </source>
</evidence>
<dbReference type="Proteomes" id="UP001500620">
    <property type="component" value="Unassembled WGS sequence"/>
</dbReference>
<evidence type="ECO:0000313" key="6">
    <source>
        <dbReference type="Proteomes" id="UP001500620"/>
    </source>
</evidence>
<dbReference type="PIRSF" id="PIRSF017617">
    <property type="entry name" value="Thr_aldolase"/>
    <property type="match status" value="1"/>
</dbReference>
<dbReference type="InterPro" id="IPR015421">
    <property type="entry name" value="PyrdxlP-dep_Trfase_major"/>
</dbReference>
<accession>A0ABP8DCT8</accession>
<dbReference type="Pfam" id="PF01212">
    <property type="entry name" value="Beta_elim_lyase"/>
    <property type="match status" value="1"/>
</dbReference>
<dbReference type="InterPro" id="IPR015422">
    <property type="entry name" value="PyrdxlP-dep_Trfase_small"/>
</dbReference>
<proteinExistence type="inferred from homology"/>
<evidence type="ECO:0000313" key="5">
    <source>
        <dbReference type="EMBL" id="GAA4252622.1"/>
    </source>
</evidence>
<reference evidence="6" key="1">
    <citation type="journal article" date="2019" name="Int. J. Syst. Evol. Microbiol.">
        <title>The Global Catalogue of Microorganisms (GCM) 10K type strain sequencing project: providing services to taxonomists for standard genome sequencing and annotation.</title>
        <authorList>
            <consortium name="The Broad Institute Genomics Platform"/>
            <consortium name="The Broad Institute Genome Sequencing Center for Infectious Disease"/>
            <person name="Wu L."/>
            <person name="Ma J."/>
        </authorList>
    </citation>
    <scope>NUCLEOTIDE SEQUENCE [LARGE SCALE GENOMIC DNA]</scope>
    <source>
        <strain evidence="6">JCM 17441</strain>
    </source>
</reference>
<feature type="domain" description="Aromatic amino acid beta-eliminating lyase/threonine aldolase" evidence="4">
    <location>
        <begin position="10"/>
        <end position="293"/>
    </location>
</feature>
<dbReference type="RefSeq" id="WP_345129623.1">
    <property type="nucleotide sequence ID" value="NZ_BAABAT010000013.1"/>
</dbReference>
<dbReference type="Gene3D" id="3.40.640.10">
    <property type="entry name" value="Type I PLP-dependent aspartate aminotransferase-like (Major domain)"/>
    <property type="match status" value="1"/>
</dbReference>
<protein>
    <submittedName>
        <fullName evidence="5">GntG family PLP-dependent aldolase</fullName>
    </submittedName>
</protein>
<comment type="caution">
    <text evidence="5">The sequence shown here is derived from an EMBL/GenBank/DDBJ whole genome shotgun (WGS) entry which is preliminary data.</text>
</comment>
<dbReference type="InterPro" id="IPR023603">
    <property type="entry name" value="Low_specificity_L-TA-like"/>
</dbReference>
<evidence type="ECO:0000256" key="3">
    <source>
        <dbReference type="ARBA" id="ARBA00022898"/>
    </source>
</evidence>
<comment type="similarity">
    <text evidence="2">Belongs to the threonine aldolase family.</text>
</comment>
<name>A0ABP8DCT8_9ACTN</name>
<sequence>MTTKTGIVADLRSDTVTRPSAGMRAAMANAEVGDDVYGEDPTVRDLETRVAGLLGHEAGLFLPTGTMANSVAVQTLVPHGGELLCADDAHVVSYEAGAAAVHGGITTRTWNSPDGIIDPAAVAAMIRPGGGFANPTQAIAVEQTANLPGGLIHPLDRLTALHEVARRADVGLHCDGARLWHAHIATGTPLDTYGRLFDTVAVCLSKGLGAPAGSVLVGTPDHIADARRLRLRAGGAMRQAGVLAAGGSYALDHQLAQLAEDHRCARELAKVLAGLGVVDPARVETNIVLLDLTASRWTGPDLTTAAAERGVLLTAVGPCRVRAVTHRDLTDVQLGHATDVLRRLLDA</sequence>
<dbReference type="InterPro" id="IPR001597">
    <property type="entry name" value="ArAA_b-elim_lyase/Thr_aldolase"/>
</dbReference>
<dbReference type="PANTHER" id="PTHR48097">
    <property type="entry name" value="L-THREONINE ALDOLASE-RELATED"/>
    <property type="match status" value="1"/>
</dbReference>
<gene>
    <name evidence="5" type="ORF">GCM10022255_050180</name>
</gene>
<dbReference type="InterPro" id="IPR015424">
    <property type="entry name" value="PyrdxlP-dep_Trfase"/>
</dbReference>
<evidence type="ECO:0000256" key="2">
    <source>
        <dbReference type="ARBA" id="ARBA00006966"/>
    </source>
</evidence>
<dbReference type="PANTHER" id="PTHR48097:SF9">
    <property type="entry name" value="L-THREONINE ALDOLASE"/>
    <property type="match status" value="1"/>
</dbReference>
<evidence type="ECO:0000259" key="4">
    <source>
        <dbReference type="Pfam" id="PF01212"/>
    </source>
</evidence>
<organism evidence="5 6">
    <name type="scientific">Dactylosporangium darangshiense</name>
    <dbReference type="NCBI Taxonomy" id="579108"/>
    <lineage>
        <taxon>Bacteria</taxon>
        <taxon>Bacillati</taxon>
        <taxon>Actinomycetota</taxon>
        <taxon>Actinomycetes</taxon>
        <taxon>Micromonosporales</taxon>
        <taxon>Micromonosporaceae</taxon>
        <taxon>Dactylosporangium</taxon>
    </lineage>
</organism>
<dbReference type="EMBL" id="BAABAT010000013">
    <property type="protein sequence ID" value="GAA4252622.1"/>
    <property type="molecule type" value="Genomic_DNA"/>
</dbReference>
<dbReference type="SUPFAM" id="SSF53383">
    <property type="entry name" value="PLP-dependent transferases"/>
    <property type="match status" value="1"/>
</dbReference>
<dbReference type="Gene3D" id="3.90.1150.10">
    <property type="entry name" value="Aspartate Aminotransferase, domain 1"/>
    <property type="match status" value="1"/>
</dbReference>
<keyword evidence="6" id="KW-1185">Reference proteome</keyword>
<dbReference type="NCBIfam" id="NF041359">
    <property type="entry name" value="GntG_guanitoxin"/>
    <property type="match status" value="1"/>
</dbReference>
<keyword evidence="3" id="KW-0663">Pyridoxal phosphate</keyword>